<keyword evidence="2 4" id="KW-0378">Hydrolase</keyword>
<dbReference type="PANTHER" id="PTHR45619">
    <property type="entry name" value="SERINE/THREONINE-PROTEIN PHOSPHATASE PP2A-RELATED"/>
    <property type="match status" value="1"/>
</dbReference>
<dbReference type="PRINTS" id="PR00114">
    <property type="entry name" value="STPHPHTASE"/>
</dbReference>
<comment type="similarity">
    <text evidence="4">Belongs to the PPP phosphatase family.</text>
</comment>
<dbReference type="GO" id="GO:0004722">
    <property type="term" value="F:protein serine/threonine phosphatase activity"/>
    <property type="evidence" value="ECO:0007669"/>
    <property type="project" value="UniProtKB-EC"/>
</dbReference>
<comment type="caution">
    <text evidence="6">The sequence shown here is derived from an EMBL/GenBank/DDBJ whole genome shotgun (WGS) entry which is preliminary data.</text>
</comment>
<evidence type="ECO:0000256" key="4">
    <source>
        <dbReference type="RuleBase" id="RU004273"/>
    </source>
</evidence>
<dbReference type="InterPro" id="IPR004843">
    <property type="entry name" value="Calcineurin-like_PHP"/>
</dbReference>
<organism evidence="6 7">
    <name type="scientific">Stentor coeruleus</name>
    <dbReference type="NCBI Taxonomy" id="5963"/>
    <lineage>
        <taxon>Eukaryota</taxon>
        <taxon>Sar</taxon>
        <taxon>Alveolata</taxon>
        <taxon>Ciliophora</taxon>
        <taxon>Postciliodesmatophora</taxon>
        <taxon>Heterotrichea</taxon>
        <taxon>Heterotrichida</taxon>
        <taxon>Stentoridae</taxon>
        <taxon>Stentor</taxon>
    </lineage>
</organism>
<evidence type="ECO:0000256" key="2">
    <source>
        <dbReference type="ARBA" id="ARBA00022801"/>
    </source>
</evidence>
<protein>
    <recommendedName>
        <fullName evidence="4">Serine/threonine-protein phosphatase</fullName>
        <ecNumber evidence="4">3.1.3.16</ecNumber>
    </recommendedName>
</protein>
<dbReference type="Pfam" id="PF00149">
    <property type="entry name" value="Metallophos"/>
    <property type="match status" value="1"/>
</dbReference>
<evidence type="ECO:0000313" key="7">
    <source>
        <dbReference type="Proteomes" id="UP000187209"/>
    </source>
</evidence>
<dbReference type="GO" id="GO:0046872">
    <property type="term" value="F:metal ion binding"/>
    <property type="evidence" value="ECO:0007669"/>
    <property type="project" value="UniProtKB-KW"/>
</dbReference>
<dbReference type="EMBL" id="MPUH01000315">
    <property type="protein sequence ID" value="OMJ83101.1"/>
    <property type="molecule type" value="Genomic_DNA"/>
</dbReference>
<evidence type="ECO:0000259" key="5">
    <source>
        <dbReference type="PROSITE" id="PS00125"/>
    </source>
</evidence>
<keyword evidence="7" id="KW-1185">Reference proteome</keyword>
<dbReference type="InterPro" id="IPR047129">
    <property type="entry name" value="PPA2-like"/>
</dbReference>
<keyword evidence="1" id="KW-0479">Metal-binding</keyword>
<proteinExistence type="inferred from homology"/>
<dbReference type="InterPro" id="IPR006186">
    <property type="entry name" value="Ser/Thr-sp_prot-phosphatase"/>
</dbReference>
<dbReference type="OrthoDB" id="1930084at2759"/>
<dbReference type="EC" id="3.1.3.16" evidence="4"/>
<dbReference type="AlphaFoldDB" id="A0A1R2C297"/>
<gene>
    <name evidence="6" type="ORF">SteCoe_16020</name>
</gene>
<evidence type="ECO:0000256" key="3">
    <source>
        <dbReference type="ARBA" id="ARBA00023211"/>
    </source>
</evidence>
<dbReference type="Proteomes" id="UP000187209">
    <property type="component" value="Unassembled WGS sequence"/>
</dbReference>
<feature type="domain" description="Serine/threonine specific protein phosphatases" evidence="5">
    <location>
        <begin position="72"/>
        <end position="77"/>
    </location>
</feature>
<dbReference type="Gene3D" id="3.60.21.10">
    <property type="match status" value="1"/>
</dbReference>
<dbReference type="PROSITE" id="PS00125">
    <property type="entry name" value="SER_THR_PHOSPHATASE"/>
    <property type="match status" value="1"/>
</dbReference>
<keyword evidence="3" id="KW-0464">Manganese</keyword>
<evidence type="ECO:0000256" key="1">
    <source>
        <dbReference type="ARBA" id="ARBA00022723"/>
    </source>
</evidence>
<dbReference type="SMART" id="SM00156">
    <property type="entry name" value="PP2Ac"/>
    <property type="match status" value="1"/>
</dbReference>
<reference evidence="6 7" key="1">
    <citation type="submission" date="2016-11" db="EMBL/GenBank/DDBJ databases">
        <title>The macronuclear genome of Stentor coeruleus: a giant cell with tiny introns.</title>
        <authorList>
            <person name="Slabodnick M."/>
            <person name="Ruby J.G."/>
            <person name="Reiff S.B."/>
            <person name="Swart E.C."/>
            <person name="Gosai S."/>
            <person name="Prabakaran S."/>
            <person name="Witkowska E."/>
            <person name="Larue G.E."/>
            <person name="Fisher S."/>
            <person name="Freeman R.M."/>
            <person name="Gunawardena J."/>
            <person name="Chu W."/>
            <person name="Stover N.A."/>
            <person name="Gregory B.D."/>
            <person name="Nowacki M."/>
            <person name="Derisi J."/>
            <person name="Roy S.W."/>
            <person name="Marshall W.F."/>
            <person name="Sood P."/>
        </authorList>
    </citation>
    <scope>NUCLEOTIDE SEQUENCE [LARGE SCALE GENOMIC DNA]</scope>
    <source>
        <strain evidence="6">WM001</strain>
    </source>
</reference>
<evidence type="ECO:0000313" key="6">
    <source>
        <dbReference type="EMBL" id="OMJ83101.1"/>
    </source>
</evidence>
<dbReference type="SUPFAM" id="SSF56300">
    <property type="entry name" value="Metallo-dependent phosphatases"/>
    <property type="match status" value="1"/>
</dbReference>
<accession>A0A1R2C297</accession>
<comment type="catalytic activity">
    <reaction evidence="4">
        <text>O-phospho-L-threonyl-[protein] + H2O = L-threonyl-[protein] + phosphate</text>
        <dbReference type="Rhea" id="RHEA:47004"/>
        <dbReference type="Rhea" id="RHEA-COMP:11060"/>
        <dbReference type="Rhea" id="RHEA-COMP:11605"/>
        <dbReference type="ChEBI" id="CHEBI:15377"/>
        <dbReference type="ChEBI" id="CHEBI:30013"/>
        <dbReference type="ChEBI" id="CHEBI:43474"/>
        <dbReference type="ChEBI" id="CHEBI:61977"/>
        <dbReference type="EC" id="3.1.3.16"/>
    </reaction>
</comment>
<sequence length="267" mass="30524">MNVVKVHSPVVVCGDVHGQFHDLLELFQIGGYPPETNYLFLGDYVDRGLDSVETVALLLCLKVRYPSRIFLIRGNHECVNISLTYGLYDETLRKYKNLQLWHLLTDVFNYLPLAALIDNQMFCTHGGLSPDITKVDDIEKLDRRQEIPATGCLTDLVWSDPDDREGWSISPRGTGFTFGMDISIQFNHINNLTLIARAHQLVAEGYNWCHNHNVITVFSAPNYCYRCGNLAAVMMIDENLKYTFMQFDHVPPQPNIKILRTVPDYLL</sequence>
<dbReference type="InterPro" id="IPR029052">
    <property type="entry name" value="Metallo-depent_PP-like"/>
</dbReference>
<name>A0A1R2C297_9CILI</name>